<name>A0ABQ3JXV7_9DEIO</name>
<dbReference type="EMBL" id="BNAL01000003">
    <property type="protein sequence ID" value="GHF94909.1"/>
    <property type="molecule type" value="Genomic_DNA"/>
</dbReference>
<dbReference type="InterPro" id="IPR000667">
    <property type="entry name" value="Peptidase_S13"/>
</dbReference>
<dbReference type="Pfam" id="PF02113">
    <property type="entry name" value="Peptidase_S13"/>
    <property type="match status" value="2"/>
</dbReference>
<evidence type="ECO:0000256" key="1">
    <source>
        <dbReference type="ARBA" id="ARBA00006096"/>
    </source>
</evidence>
<dbReference type="Gene3D" id="3.40.710.10">
    <property type="entry name" value="DD-peptidase/beta-lactamase superfamily"/>
    <property type="match status" value="2"/>
</dbReference>
<keyword evidence="3" id="KW-0645">Protease</keyword>
<dbReference type="PRINTS" id="PR00922">
    <property type="entry name" value="DADACBPTASE3"/>
</dbReference>
<dbReference type="Proteomes" id="UP000632154">
    <property type="component" value="Unassembled WGS sequence"/>
</dbReference>
<dbReference type="PANTHER" id="PTHR30023:SF0">
    <property type="entry name" value="PENICILLIN-SENSITIVE CARBOXYPEPTIDASE A"/>
    <property type="match status" value="1"/>
</dbReference>
<gene>
    <name evidence="3" type="ORF">GCM10017783_03500</name>
</gene>
<sequence>MVQDLVTGEVRESLNPHTPMIPASTTKLVTAAAVLGDLGGMKGWWSTELTVPAAEWGKAQVSALTLRGSVDPTLSITGSSNSLTELATEAAASGIREVGQVQLADGILDPVSWQDAVIETPMAAFMPQEWLERRPSSPAAFRTELHTALIRALEDAGIRVTDPALAAPIVPSAESPAEGVASTQSAGPADMLAATLRPSDNLRAEELLASVAARPDGTGTLQTAGQRAANILRGWGVDTSGIELHDGSGLSRDNRLTARALVDLLDVMYRTGGTRQPYPDPLAVFEKNANPYAEALAHAGVGGSKYGRGGTLNGRLVGSDLDVRAKTGTLPGVSSLAGYVVGQSGHPLAFAVLMNGPETAPILELRAVQDDWVRAIAGQY</sequence>
<dbReference type="InterPro" id="IPR012338">
    <property type="entry name" value="Beta-lactam/transpept-like"/>
</dbReference>
<keyword evidence="2" id="KW-0378">Hydrolase</keyword>
<organism evidence="3 4">
    <name type="scientific">Deinococcus piscis</name>
    <dbReference type="NCBI Taxonomy" id="394230"/>
    <lineage>
        <taxon>Bacteria</taxon>
        <taxon>Thermotogati</taxon>
        <taxon>Deinococcota</taxon>
        <taxon>Deinococci</taxon>
        <taxon>Deinococcales</taxon>
        <taxon>Deinococcaceae</taxon>
        <taxon>Deinococcus</taxon>
    </lineage>
</organism>
<keyword evidence="3" id="KW-0121">Carboxypeptidase</keyword>
<proteinExistence type="inferred from homology"/>
<protein>
    <submittedName>
        <fullName evidence="3">D-alanyl-D-alanine carboxypeptidase</fullName>
    </submittedName>
</protein>
<comment type="caution">
    <text evidence="3">The sequence shown here is derived from an EMBL/GenBank/DDBJ whole genome shotgun (WGS) entry which is preliminary data.</text>
</comment>
<dbReference type="GO" id="GO:0004180">
    <property type="term" value="F:carboxypeptidase activity"/>
    <property type="evidence" value="ECO:0007669"/>
    <property type="project" value="UniProtKB-KW"/>
</dbReference>
<accession>A0ABQ3JXV7</accession>
<comment type="similarity">
    <text evidence="1">Belongs to the peptidase S13 family.</text>
</comment>
<dbReference type="SUPFAM" id="SSF56601">
    <property type="entry name" value="beta-lactamase/transpeptidase-like"/>
    <property type="match status" value="1"/>
</dbReference>
<keyword evidence="4" id="KW-1185">Reference proteome</keyword>
<evidence type="ECO:0000256" key="2">
    <source>
        <dbReference type="ARBA" id="ARBA00022801"/>
    </source>
</evidence>
<reference evidence="4" key="1">
    <citation type="journal article" date="2019" name="Int. J. Syst. Evol. Microbiol.">
        <title>The Global Catalogue of Microorganisms (GCM) 10K type strain sequencing project: providing services to taxonomists for standard genome sequencing and annotation.</title>
        <authorList>
            <consortium name="The Broad Institute Genomics Platform"/>
            <consortium name="The Broad Institute Genome Sequencing Center for Infectious Disease"/>
            <person name="Wu L."/>
            <person name="Ma J."/>
        </authorList>
    </citation>
    <scope>NUCLEOTIDE SEQUENCE [LARGE SCALE GENOMIC DNA]</scope>
    <source>
        <strain evidence="4">CGMCC 1.18439</strain>
    </source>
</reference>
<dbReference type="PANTHER" id="PTHR30023">
    <property type="entry name" value="D-ALANYL-D-ALANINE CARBOXYPEPTIDASE"/>
    <property type="match status" value="1"/>
</dbReference>
<evidence type="ECO:0000313" key="4">
    <source>
        <dbReference type="Proteomes" id="UP000632154"/>
    </source>
</evidence>
<evidence type="ECO:0000313" key="3">
    <source>
        <dbReference type="EMBL" id="GHF94909.1"/>
    </source>
</evidence>